<dbReference type="Pfam" id="PF04187">
    <property type="entry name" value="Cofac_haem_bdg"/>
    <property type="match status" value="1"/>
</dbReference>
<accession>A0A174VTJ0</accession>
<evidence type="ECO:0000256" key="1">
    <source>
        <dbReference type="SAM" id="SignalP"/>
    </source>
</evidence>
<evidence type="ECO:0000313" key="3">
    <source>
        <dbReference type="EMBL" id="CUQ36641.1"/>
    </source>
</evidence>
<dbReference type="InterPro" id="IPR007314">
    <property type="entry name" value="Cofac_haem-bd_dom"/>
</dbReference>
<gene>
    <name evidence="3" type="ORF">ERS852510_04165</name>
</gene>
<proteinExistence type="predicted"/>
<name>A0A174VTJ0_BACUN</name>
<evidence type="ECO:0000313" key="4">
    <source>
        <dbReference type="Proteomes" id="UP000095766"/>
    </source>
</evidence>
<protein>
    <submittedName>
        <fullName evidence="3">Uncharacterized iron-regulated protein</fullName>
    </submittedName>
</protein>
<evidence type="ECO:0000259" key="2">
    <source>
        <dbReference type="Pfam" id="PF04187"/>
    </source>
</evidence>
<dbReference type="Gene3D" id="3.40.50.11550">
    <property type="match status" value="1"/>
</dbReference>
<feature type="domain" description="Haem-binding uptake Tiki superfamily ChaN" evidence="2">
    <location>
        <begin position="45"/>
        <end position="135"/>
    </location>
</feature>
<feature type="signal peptide" evidence="1">
    <location>
        <begin position="1"/>
        <end position="22"/>
    </location>
</feature>
<feature type="chain" id="PRO_5008036079" evidence="1">
    <location>
        <begin position="23"/>
        <end position="382"/>
    </location>
</feature>
<keyword evidence="1" id="KW-0732">Signal</keyword>
<sequence>MIRKVFNCILFCLLFLLLPLSAQDKIQEVALAYLHDEAMSPDDYLVAKFRKADIVLLAEDHGVKENLDFVCNLIPKLYENNILLGMEFGAYEDQRRLDSLINAPKYDEQVARELMFNYNTRWAITEYMEIYRAAWKWNRSLPKDARKFRILNISYHYNWQKFSGVRTPENMHEVFPLGNTEDFRCGLLEREVLALGQKILVLTGTPHAFTFYHFPYYDYTSPGYVRYEQNFLGNLLYSKYGAKVVAIALHQPFPNRLNRQPALLSPALGRLEAIMGRMGNKPIGFDLKGTPLGKLDDDSYYSMGYNDFTLADLFDGYIFLKPISGLSSCSIDYKFMDDTNWNEAVSNNPDPDWHPRPQTKEQYWKMITLIPQHYYKIFFLST</sequence>
<dbReference type="RefSeq" id="WP_253281501.1">
    <property type="nucleotide sequence ID" value="NZ_CZAO01000036.1"/>
</dbReference>
<organism evidence="3 4">
    <name type="scientific">Bacteroides uniformis</name>
    <dbReference type="NCBI Taxonomy" id="820"/>
    <lineage>
        <taxon>Bacteria</taxon>
        <taxon>Pseudomonadati</taxon>
        <taxon>Bacteroidota</taxon>
        <taxon>Bacteroidia</taxon>
        <taxon>Bacteroidales</taxon>
        <taxon>Bacteroidaceae</taxon>
        <taxon>Bacteroides</taxon>
    </lineage>
</organism>
<dbReference type="SUPFAM" id="SSF159501">
    <property type="entry name" value="EreA/ChaN-like"/>
    <property type="match status" value="1"/>
</dbReference>
<dbReference type="Proteomes" id="UP000095766">
    <property type="component" value="Unassembled WGS sequence"/>
</dbReference>
<dbReference type="EMBL" id="CZAO01000036">
    <property type="protein sequence ID" value="CUQ36641.1"/>
    <property type="molecule type" value="Genomic_DNA"/>
</dbReference>
<dbReference type="AlphaFoldDB" id="A0A174VTJ0"/>
<reference evidence="3 4" key="1">
    <citation type="submission" date="2015-09" db="EMBL/GenBank/DDBJ databases">
        <authorList>
            <consortium name="Pathogen Informatics"/>
        </authorList>
    </citation>
    <scope>NUCLEOTIDE SEQUENCE [LARGE SCALE GENOMIC DNA]</scope>
    <source>
        <strain evidence="3 4">2789STDY5834898</strain>
    </source>
</reference>